<dbReference type="GO" id="GO:0005886">
    <property type="term" value="C:plasma membrane"/>
    <property type="evidence" value="ECO:0007669"/>
    <property type="project" value="UniProtKB-SubCell"/>
</dbReference>
<evidence type="ECO:0000313" key="7">
    <source>
        <dbReference type="EMBL" id="TDO19887.1"/>
    </source>
</evidence>
<name>A0A4R6IE35_9MOLU</name>
<keyword evidence="7" id="KW-0762">Sugar transport</keyword>
<dbReference type="InterPro" id="IPR001851">
    <property type="entry name" value="ABC_transp_permease"/>
</dbReference>
<proteinExistence type="predicted"/>
<feature type="transmembrane region" description="Helical" evidence="6">
    <location>
        <begin position="73"/>
        <end position="93"/>
    </location>
</feature>
<comment type="caution">
    <text evidence="7">The sequence shown here is derived from an EMBL/GenBank/DDBJ whole genome shotgun (WGS) entry which is preliminary data.</text>
</comment>
<evidence type="ECO:0000256" key="3">
    <source>
        <dbReference type="ARBA" id="ARBA00022692"/>
    </source>
</evidence>
<keyword evidence="5 6" id="KW-0472">Membrane</keyword>
<dbReference type="Proteomes" id="UP000295518">
    <property type="component" value="Unassembled WGS sequence"/>
</dbReference>
<dbReference type="Pfam" id="PF02653">
    <property type="entry name" value="BPD_transp_2"/>
    <property type="match status" value="1"/>
</dbReference>
<dbReference type="PANTHER" id="PTHR43370">
    <property type="entry name" value="SUGAR ABC TRANSPORTER INTEGRAL MEMBRANE PROTEIN-RELATED"/>
    <property type="match status" value="1"/>
</dbReference>
<feature type="transmembrane region" description="Helical" evidence="6">
    <location>
        <begin position="283"/>
        <end position="300"/>
    </location>
</feature>
<gene>
    <name evidence="7" type="ORF">EI74_0526</name>
</gene>
<protein>
    <submittedName>
        <fullName evidence="7">Simple sugar transport system permease protein</fullName>
    </submittedName>
</protein>
<comment type="subcellular location">
    <subcellularLocation>
        <location evidence="1">Cell membrane</location>
        <topology evidence="1">Multi-pass membrane protein</topology>
    </subcellularLocation>
</comment>
<reference evidence="7 8" key="1">
    <citation type="submission" date="2019-03" db="EMBL/GenBank/DDBJ databases">
        <title>Genomic Encyclopedia of Archaeal and Bacterial Type Strains, Phase II (KMG-II): from individual species to whole genera.</title>
        <authorList>
            <person name="Goeker M."/>
        </authorList>
    </citation>
    <scope>NUCLEOTIDE SEQUENCE [LARGE SCALE GENOMIC DNA]</scope>
    <source>
        <strain evidence="7 8">ATCC 700618</strain>
    </source>
</reference>
<feature type="transmembrane region" description="Helical" evidence="6">
    <location>
        <begin position="157"/>
        <end position="175"/>
    </location>
</feature>
<feature type="transmembrane region" description="Helical" evidence="6">
    <location>
        <begin position="254"/>
        <end position="271"/>
    </location>
</feature>
<keyword evidence="7" id="KW-0813">Transport</keyword>
<evidence type="ECO:0000256" key="2">
    <source>
        <dbReference type="ARBA" id="ARBA00022475"/>
    </source>
</evidence>
<feature type="transmembrane region" description="Helical" evidence="6">
    <location>
        <begin position="6"/>
        <end position="25"/>
    </location>
</feature>
<accession>A0A4R6IE35</accession>
<dbReference type="CDD" id="cd06580">
    <property type="entry name" value="TM_PBP1_transp_TpRbsC_like"/>
    <property type="match status" value="1"/>
</dbReference>
<evidence type="ECO:0000313" key="8">
    <source>
        <dbReference type="Proteomes" id="UP000295518"/>
    </source>
</evidence>
<sequence length="319" mass="33873">MISQIFVFAFAIVTVLGIASISGIFSERVGILNIGIDGMMVFGATIYGMLAMIVNFEVGTNNLSGMIFMQLPLLFLAAILTAILSSIHGLITIKLKGNHIISGIAINLLATGFAWIILITVPTLVSTTLTPKTFGTTGLVELALVVSSTGSDFGNLVSLKLFLFVIIAIASWFVLTKTKWGLRFKSIGENPQAADVAGINVNSYKWQGVLISGFLAGIAGSIAIQLFGISTFSGGVRGFGFLALAIMIMSQWKISWSVVVSMGFAIIYSLANSASSNSATAGPIYLMIPYIISIFLLVFFSRNTKAPKAAGIPYEKSAR</sequence>
<keyword evidence="8" id="KW-1185">Reference proteome</keyword>
<dbReference type="PANTHER" id="PTHR43370:SF1">
    <property type="entry name" value="GUANOSINE ABC TRANSPORTER PERMEASE PROTEIN NUPQ"/>
    <property type="match status" value="1"/>
</dbReference>
<keyword evidence="4 6" id="KW-1133">Transmembrane helix</keyword>
<evidence type="ECO:0000256" key="6">
    <source>
        <dbReference type="SAM" id="Phobius"/>
    </source>
</evidence>
<feature type="transmembrane region" description="Helical" evidence="6">
    <location>
        <begin position="32"/>
        <end position="53"/>
    </location>
</feature>
<keyword evidence="2" id="KW-1003">Cell membrane</keyword>
<dbReference type="OrthoDB" id="9792579at2"/>
<evidence type="ECO:0000256" key="4">
    <source>
        <dbReference type="ARBA" id="ARBA00022989"/>
    </source>
</evidence>
<dbReference type="GO" id="GO:0022857">
    <property type="term" value="F:transmembrane transporter activity"/>
    <property type="evidence" value="ECO:0007669"/>
    <property type="project" value="InterPro"/>
</dbReference>
<keyword evidence="3 6" id="KW-0812">Transmembrane</keyword>
<evidence type="ECO:0000256" key="1">
    <source>
        <dbReference type="ARBA" id="ARBA00004651"/>
    </source>
</evidence>
<feature type="transmembrane region" description="Helical" evidence="6">
    <location>
        <begin position="232"/>
        <end position="249"/>
    </location>
</feature>
<feature type="transmembrane region" description="Helical" evidence="6">
    <location>
        <begin position="105"/>
        <end position="125"/>
    </location>
</feature>
<dbReference type="AlphaFoldDB" id="A0A4R6IE35"/>
<feature type="transmembrane region" description="Helical" evidence="6">
    <location>
        <begin position="208"/>
        <end position="226"/>
    </location>
</feature>
<evidence type="ECO:0000256" key="5">
    <source>
        <dbReference type="ARBA" id="ARBA00023136"/>
    </source>
</evidence>
<dbReference type="RefSeq" id="WP_094254688.1">
    <property type="nucleotide sequence ID" value="NZ_NNCE01000004.1"/>
</dbReference>
<dbReference type="EMBL" id="SNWN01000012">
    <property type="protein sequence ID" value="TDO19887.1"/>
    <property type="molecule type" value="Genomic_DNA"/>
</dbReference>
<organism evidence="7 8">
    <name type="scientific">Mycoplasma testudineum</name>
    <dbReference type="NCBI Taxonomy" id="244584"/>
    <lineage>
        <taxon>Bacteria</taxon>
        <taxon>Bacillati</taxon>
        <taxon>Mycoplasmatota</taxon>
        <taxon>Mollicutes</taxon>
        <taxon>Mycoplasmataceae</taxon>
        <taxon>Mycoplasma</taxon>
    </lineage>
</organism>